<dbReference type="Proteomes" id="UP000807159">
    <property type="component" value="Chromosome 18"/>
</dbReference>
<organism evidence="2 3">
    <name type="scientific">Populus deltoides</name>
    <name type="common">Eastern poplar</name>
    <name type="synonym">Eastern cottonwood</name>
    <dbReference type="NCBI Taxonomy" id="3696"/>
    <lineage>
        <taxon>Eukaryota</taxon>
        <taxon>Viridiplantae</taxon>
        <taxon>Streptophyta</taxon>
        <taxon>Embryophyta</taxon>
        <taxon>Tracheophyta</taxon>
        <taxon>Spermatophyta</taxon>
        <taxon>Magnoliopsida</taxon>
        <taxon>eudicotyledons</taxon>
        <taxon>Gunneridae</taxon>
        <taxon>Pentapetalae</taxon>
        <taxon>rosids</taxon>
        <taxon>fabids</taxon>
        <taxon>Malpighiales</taxon>
        <taxon>Salicaceae</taxon>
        <taxon>Saliceae</taxon>
        <taxon>Populus</taxon>
    </lineage>
</organism>
<gene>
    <name evidence="2" type="ORF">H0E87_029995</name>
</gene>
<protein>
    <recommendedName>
        <fullName evidence="1">BSD2 cysteine rich domain-containing protein</fullName>
    </recommendedName>
</protein>
<dbReference type="GO" id="GO:0009570">
    <property type="term" value="C:chloroplast stroma"/>
    <property type="evidence" value="ECO:0007669"/>
    <property type="project" value="TreeGrafter"/>
</dbReference>
<reference evidence="2" key="1">
    <citation type="journal article" date="2021" name="J. Hered.">
        <title>Genome Assembly of Salicaceae Populus deltoides (Eastern Cottonwood) I-69 Based on Nanopore Sequencing and Hi-C Technologies.</title>
        <authorList>
            <person name="Bai S."/>
            <person name="Wu H."/>
            <person name="Zhang J."/>
            <person name="Pan Z."/>
            <person name="Zhao W."/>
            <person name="Li Z."/>
            <person name="Tong C."/>
        </authorList>
    </citation>
    <scope>NUCLEOTIDE SEQUENCE</scope>
    <source>
        <tissue evidence="2">Leaf</tissue>
    </source>
</reference>
<sequence>MASCSPFVLPIRAKQQDSGNCLKHPYTTCSSSITLYIHSESCFTGIHGTDSGMQEIKILGVHDFFHNSSTARRCCVRVKAAPGNRNTKPNSMICADCDGNGAVLCSQCKGSGVNSADLFNGRFKAGDSCWLCGGRKEMLCGNCNGAGFIGGFMSTFDE</sequence>
<dbReference type="PANTHER" id="PTHR15852">
    <property type="entry name" value="PLASTID TRANSCRIPTIONALLY ACTIVE PROTEIN"/>
    <property type="match status" value="1"/>
</dbReference>
<keyword evidence="3" id="KW-1185">Reference proteome</keyword>
<dbReference type="EMBL" id="JACEGQ020000018">
    <property type="protein sequence ID" value="KAH8482746.1"/>
    <property type="molecule type" value="Genomic_DNA"/>
</dbReference>
<dbReference type="AlphaFoldDB" id="A0A8T2WPE5"/>
<dbReference type="InterPro" id="IPR036410">
    <property type="entry name" value="HSP_DnaJ_Cys-rich_dom_sf"/>
</dbReference>
<evidence type="ECO:0000313" key="3">
    <source>
        <dbReference type="Proteomes" id="UP000807159"/>
    </source>
</evidence>
<dbReference type="Pfam" id="PF25436">
    <property type="entry name" value="BSD2_CRD"/>
    <property type="match status" value="1"/>
</dbReference>
<name>A0A8T2WPE5_POPDE</name>
<evidence type="ECO:0000313" key="2">
    <source>
        <dbReference type="EMBL" id="KAH8482746.1"/>
    </source>
</evidence>
<dbReference type="InterPro" id="IPR057453">
    <property type="entry name" value="BSD2_CRD"/>
</dbReference>
<evidence type="ECO:0000259" key="1">
    <source>
        <dbReference type="Pfam" id="PF25436"/>
    </source>
</evidence>
<dbReference type="GO" id="GO:0101031">
    <property type="term" value="C:protein folding chaperone complex"/>
    <property type="evidence" value="ECO:0007669"/>
    <property type="project" value="TreeGrafter"/>
</dbReference>
<feature type="domain" description="BSD2 cysteine rich" evidence="1">
    <location>
        <begin position="90"/>
        <end position="158"/>
    </location>
</feature>
<accession>A0A8T2WPE5</accession>
<dbReference type="SUPFAM" id="SSF57938">
    <property type="entry name" value="DnaJ/Hsp40 cysteine-rich domain"/>
    <property type="match status" value="1"/>
</dbReference>
<proteinExistence type="predicted"/>
<comment type="caution">
    <text evidence="2">The sequence shown here is derived from an EMBL/GenBank/DDBJ whole genome shotgun (WGS) entry which is preliminary data.</text>
</comment>
<dbReference type="PANTHER" id="PTHR15852:SF77">
    <property type="entry name" value="PROTEIN P13.9, PUTATIVE-RELATED"/>
    <property type="match status" value="1"/>
</dbReference>
<dbReference type="GO" id="GO:0044183">
    <property type="term" value="F:protein folding chaperone"/>
    <property type="evidence" value="ECO:0007669"/>
    <property type="project" value="TreeGrafter"/>
</dbReference>